<dbReference type="GO" id="GO:0000026">
    <property type="term" value="F:alpha-1,2-mannosyltransferase activity"/>
    <property type="evidence" value="ECO:0007669"/>
    <property type="project" value="EnsemblFungi"/>
</dbReference>
<evidence type="ECO:0000256" key="9">
    <source>
        <dbReference type="ARBA" id="ARBA00022989"/>
    </source>
</evidence>
<feature type="transmembrane region" description="Helical" evidence="12">
    <location>
        <begin position="321"/>
        <end position="340"/>
    </location>
</feature>
<feature type="transmembrane region" description="Helical" evidence="12">
    <location>
        <begin position="373"/>
        <end position="393"/>
    </location>
</feature>
<feature type="transmembrane region" description="Helical" evidence="12">
    <location>
        <begin position="126"/>
        <end position="144"/>
    </location>
</feature>
<feature type="transmembrane region" description="Helical" evidence="12">
    <location>
        <begin position="278"/>
        <end position="300"/>
    </location>
</feature>
<evidence type="ECO:0000313" key="14">
    <source>
        <dbReference type="Proteomes" id="UP000094236"/>
    </source>
</evidence>
<feature type="transmembrane region" description="Helical" evidence="12">
    <location>
        <begin position="16"/>
        <end position="36"/>
    </location>
</feature>
<evidence type="ECO:0000256" key="11">
    <source>
        <dbReference type="ARBA" id="ARBA00024708"/>
    </source>
</evidence>
<accession>A0A1E4TZX8</accession>
<keyword evidence="7 12" id="KW-0812">Transmembrane</keyword>
<dbReference type="STRING" id="669874.A0A1E4TZX8"/>
<dbReference type="PANTHER" id="PTHR22760">
    <property type="entry name" value="GLYCOSYLTRANSFERASE"/>
    <property type="match status" value="1"/>
</dbReference>
<dbReference type="OrthoDB" id="416834at2759"/>
<sequence length="565" mass="66259">MSIIKKLLNLKPAETTIFFVILAIRIFNALTIRTFFQPDEYYQALEPAYAVVFHTDGFTWEWRQKLRSFNYPLLFALGYKVLEMLGLSDNDLLIIDVPKVLQSFISSLGELYLYKFIFKISNSVELSNITLFLSLVSSFNWFFITRTFSNNVEMVLTIVGIYYWPIESLSSSIEIKRLNNISNYISAIIFATMACLVRPTNVIVWGFLGINLCTRLDGLVYKLKVLLVTLLTASIVIMINVVIDYWFYSTLTFPILNFIEFNFIKSLSQFYGVNSLDFYLTQAIPVLSNTYLPCFIWGIYSVIINKKNGSLDKKDKKLYDILFNILILCIFDIFVFSLIKHKEFRFIYPLNPFFLIFVSLGFLRMIKMLKSAIFRYLFIYIIIAVNFSLGFYLTRYHESGVIGITSVLKQQLQQMKLTNEPCSIGFLMPCHSTPYYSYLNVGNTSDIDIWSLTCEPPLDIEKSSDLATYKDESDWFYHNPMLFLKRNFPNEVVYDNDNDNDNDKMAIYKHDWPNFLVIFEDLEKEIIDYLQKNGYEEINRLFNTRAHWDSRRRGDVILYAKRELK</sequence>
<reference evidence="14" key="1">
    <citation type="submission" date="2016-05" db="EMBL/GenBank/DDBJ databases">
        <title>Comparative genomics of biotechnologically important yeasts.</title>
        <authorList>
            <consortium name="DOE Joint Genome Institute"/>
            <person name="Riley R."/>
            <person name="Haridas S."/>
            <person name="Wolfe K.H."/>
            <person name="Lopes M.R."/>
            <person name="Hittinger C.T."/>
            <person name="Goker M."/>
            <person name="Salamov A."/>
            <person name="Wisecaver J."/>
            <person name="Long T.M."/>
            <person name="Aerts A.L."/>
            <person name="Barry K."/>
            <person name="Choi C."/>
            <person name="Clum A."/>
            <person name="Coughlan A.Y."/>
            <person name="Deshpande S."/>
            <person name="Douglass A.P."/>
            <person name="Hanson S.J."/>
            <person name="Klenk H.-P."/>
            <person name="Labutti K."/>
            <person name="Lapidus A."/>
            <person name="Lindquist E."/>
            <person name="Lipzen A."/>
            <person name="Meier-Kolthoff J.P."/>
            <person name="Ohm R.A."/>
            <person name="Otillar R.P."/>
            <person name="Pangilinan J."/>
            <person name="Peng Y."/>
            <person name="Rokas A."/>
            <person name="Rosa C.A."/>
            <person name="Scheuner C."/>
            <person name="Sibirny A.A."/>
            <person name="Slot J.C."/>
            <person name="Stielow J.B."/>
            <person name="Sun H."/>
            <person name="Kurtzman C.P."/>
            <person name="Blackwell M."/>
            <person name="Grigoriev I.V."/>
            <person name="Jeffries T.W."/>
        </authorList>
    </citation>
    <scope>NUCLEOTIDE SEQUENCE [LARGE SCALE GENOMIC DNA]</scope>
    <source>
        <strain evidence="14">NRRL Y-2460</strain>
    </source>
</reference>
<evidence type="ECO:0000256" key="5">
    <source>
        <dbReference type="ARBA" id="ARBA00022676"/>
    </source>
</evidence>
<name>A0A1E4TZX8_PACTA</name>
<organism evidence="13 14">
    <name type="scientific">Pachysolen tannophilus NRRL Y-2460</name>
    <dbReference type="NCBI Taxonomy" id="669874"/>
    <lineage>
        <taxon>Eukaryota</taxon>
        <taxon>Fungi</taxon>
        <taxon>Dikarya</taxon>
        <taxon>Ascomycota</taxon>
        <taxon>Saccharomycotina</taxon>
        <taxon>Pichiomycetes</taxon>
        <taxon>Pachysolenaceae</taxon>
        <taxon>Pachysolen</taxon>
    </lineage>
</organism>
<evidence type="ECO:0000256" key="10">
    <source>
        <dbReference type="ARBA" id="ARBA00023136"/>
    </source>
</evidence>
<keyword evidence="5 12" id="KW-0328">Glycosyltransferase</keyword>
<dbReference type="GO" id="GO:0006506">
    <property type="term" value="P:GPI anchor biosynthetic process"/>
    <property type="evidence" value="ECO:0007669"/>
    <property type="project" value="UniProtKB-UniPathway"/>
</dbReference>
<dbReference type="Proteomes" id="UP000094236">
    <property type="component" value="Unassembled WGS sequence"/>
</dbReference>
<dbReference type="EC" id="2.4.1.-" evidence="12"/>
<keyword evidence="14" id="KW-1185">Reference proteome</keyword>
<keyword evidence="8 12" id="KW-0256">Endoplasmic reticulum</keyword>
<dbReference type="PANTHER" id="PTHR22760:SF4">
    <property type="entry name" value="GPI MANNOSYLTRANSFERASE 3"/>
    <property type="match status" value="1"/>
</dbReference>
<evidence type="ECO:0000256" key="3">
    <source>
        <dbReference type="ARBA" id="ARBA00006065"/>
    </source>
</evidence>
<evidence type="ECO:0000256" key="12">
    <source>
        <dbReference type="RuleBase" id="RU363075"/>
    </source>
</evidence>
<comment type="similarity">
    <text evidence="3">Belongs to the glycosyltransferase 22 family. PIGB subfamily.</text>
</comment>
<gene>
    <name evidence="13" type="ORF">PACTADRAFT_40242</name>
</gene>
<comment type="subcellular location">
    <subcellularLocation>
        <location evidence="1 12">Endoplasmic reticulum membrane</location>
        <topology evidence="1 12">Multi-pass membrane protein</topology>
    </subcellularLocation>
</comment>
<evidence type="ECO:0000256" key="2">
    <source>
        <dbReference type="ARBA" id="ARBA00004687"/>
    </source>
</evidence>
<keyword evidence="9 12" id="KW-1133">Transmembrane helix</keyword>
<feature type="transmembrane region" description="Helical" evidence="12">
    <location>
        <begin position="184"/>
        <end position="213"/>
    </location>
</feature>
<evidence type="ECO:0000313" key="13">
    <source>
        <dbReference type="EMBL" id="ODV97291.1"/>
    </source>
</evidence>
<comment type="function">
    <text evidence="11">Mannosyltransferase involved in glycosylphosphatidylinositol-anchor biosynthesis. Transfers the third mannose to Man2-GlcN-acyl-PI during GPI precursor assembly.</text>
</comment>
<dbReference type="UniPathway" id="UPA00196"/>
<protein>
    <recommendedName>
        <fullName evidence="12">Mannosyltransferase</fullName>
        <ecNumber evidence="12">2.4.1.-</ecNumber>
    </recommendedName>
</protein>
<feature type="transmembrane region" description="Helical" evidence="12">
    <location>
        <begin position="346"/>
        <end position="366"/>
    </location>
</feature>
<dbReference type="EMBL" id="KV454012">
    <property type="protein sequence ID" value="ODV97291.1"/>
    <property type="molecule type" value="Genomic_DNA"/>
</dbReference>
<evidence type="ECO:0000256" key="7">
    <source>
        <dbReference type="ARBA" id="ARBA00022692"/>
    </source>
</evidence>
<dbReference type="InterPro" id="IPR005599">
    <property type="entry name" value="GPI_mannosylTrfase"/>
</dbReference>
<keyword evidence="4" id="KW-0337">GPI-anchor biosynthesis</keyword>
<dbReference type="GO" id="GO:0005789">
    <property type="term" value="C:endoplasmic reticulum membrane"/>
    <property type="evidence" value="ECO:0007669"/>
    <property type="project" value="UniProtKB-SubCell"/>
</dbReference>
<dbReference type="AlphaFoldDB" id="A0A1E4TZX8"/>
<proteinExistence type="inferred from homology"/>
<evidence type="ECO:0000256" key="8">
    <source>
        <dbReference type="ARBA" id="ARBA00022824"/>
    </source>
</evidence>
<comment type="pathway">
    <text evidence="2">Glycolipid biosynthesis; glycosylphosphatidylinositol-anchor biosynthesis.</text>
</comment>
<evidence type="ECO:0000256" key="1">
    <source>
        <dbReference type="ARBA" id="ARBA00004477"/>
    </source>
</evidence>
<keyword evidence="10 12" id="KW-0472">Membrane</keyword>
<evidence type="ECO:0000256" key="4">
    <source>
        <dbReference type="ARBA" id="ARBA00022502"/>
    </source>
</evidence>
<keyword evidence="6" id="KW-0808">Transferase</keyword>
<feature type="transmembrane region" description="Helical" evidence="12">
    <location>
        <begin position="225"/>
        <end position="248"/>
    </location>
</feature>
<dbReference type="Pfam" id="PF03901">
    <property type="entry name" value="Glyco_transf_22"/>
    <property type="match status" value="1"/>
</dbReference>
<evidence type="ECO:0000256" key="6">
    <source>
        <dbReference type="ARBA" id="ARBA00022679"/>
    </source>
</evidence>